<feature type="compositionally biased region" description="Basic and acidic residues" evidence="4">
    <location>
        <begin position="1"/>
        <end position="16"/>
    </location>
</feature>
<evidence type="ECO:0000313" key="7">
    <source>
        <dbReference type="Proteomes" id="UP000287447"/>
    </source>
</evidence>
<keyword evidence="7" id="KW-1185">Reference proteome</keyword>
<sequence length="184" mass="20355">MNADGVKGEGEEKSADDPDIFEEDGLESLADLMSFHIRIMNMWISRFLEKHFQGTPLAGGTGKVTALMMTQGQPGITASELAIFTGKDAPAMARLVDRLIADGLIERRPDPASKRRQLLFTTPKGDEMVVLIKDTIAKERSEVFWMLSDEEHDLAVKVLRKSAAAYAARRAGSSSDWVAPWARY</sequence>
<dbReference type="PRINTS" id="PR00598">
    <property type="entry name" value="HTHMARR"/>
</dbReference>
<dbReference type="InterPro" id="IPR000835">
    <property type="entry name" value="HTH_MarR-typ"/>
</dbReference>
<dbReference type="PROSITE" id="PS01117">
    <property type="entry name" value="HTH_MARR_1"/>
    <property type="match status" value="1"/>
</dbReference>
<keyword evidence="2" id="KW-0238">DNA-binding</keyword>
<dbReference type="AlphaFoldDB" id="A0A3S2VS48"/>
<dbReference type="GO" id="GO:0006950">
    <property type="term" value="P:response to stress"/>
    <property type="evidence" value="ECO:0007669"/>
    <property type="project" value="TreeGrafter"/>
</dbReference>
<organism evidence="6 7">
    <name type="scientific">Hwanghaeella grinnelliae</name>
    <dbReference type="NCBI Taxonomy" id="2500179"/>
    <lineage>
        <taxon>Bacteria</taxon>
        <taxon>Pseudomonadati</taxon>
        <taxon>Pseudomonadota</taxon>
        <taxon>Alphaproteobacteria</taxon>
        <taxon>Rhodospirillales</taxon>
        <taxon>Rhodospirillaceae</taxon>
        <taxon>Hwanghaeella</taxon>
    </lineage>
</organism>
<gene>
    <name evidence="6" type="ORF">EOI86_08300</name>
</gene>
<comment type="caution">
    <text evidence="6">The sequence shown here is derived from an EMBL/GenBank/DDBJ whole genome shotgun (WGS) entry which is preliminary data.</text>
</comment>
<dbReference type="InterPro" id="IPR039422">
    <property type="entry name" value="MarR/SlyA-like"/>
</dbReference>
<dbReference type="Pfam" id="PF12802">
    <property type="entry name" value="MarR_2"/>
    <property type="match status" value="1"/>
</dbReference>
<dbReference type="SUPFAM" id="SSF46785">
    <property type="entry name" value="Winged helix' DNA-binding domain"/>
    <property type="match status" value="1"/>
</dbReference>
<evidence type="ECO:0000256" key="4">
    <source>
        <dbReference type="SAM" id="MobiDB-lite"/>
    </source>
</evidence>
<reference evidence="7" key="1">
    <citation type="submission" date="2019-01" db="EMBL/GenBank/DDBJ databases">
        <title>Gri0909 isolated from a small marine red alga.</title>
        <authorList>
            <person name="Kim J."/>
            <person name="Jeong S.E."/>
            <person name="Jeon C.O."/>
        </authorList>
    </citation>
    <scope>NUCLEOTIDE SEQUENCE [LARGE SCALE GENOMIC DNA]</scope>
    <source>
        <strain evidence="7">Gri0909</strain>
    </source>
</reference>
<dbReference type="InterPro" id="IPR036390">
    <property type="entry name" value="WH_DNA-bd_sf"/>
</dbReference>
<dbReference type="GO" id="GO:0003677">
    <property type="term" value="F:DNA binding"/>
    <property type="evidence" value="ECO:0007669"/>
    <property type="project" value="UniProtKB-KW"/>
</dbReference>
<keyword evidence="1" id="KW-0805">Transcription regulation</keyword>
<dbReference type="Gene3D" id="1.10.10.10">
    <property type="entry name" value="Winged helix-like DNA-binding domain superfamily/Winged helix DNA-binding domain"/>
    <property type="match status" value="1"/>
</dbReference>
<proteinExistence type="predicted"/>
<dbReference type="InterPro" id="IPR036388">
    <property type="entry name" value="WH-like_DNA-bd_sf"/>
</dbReference>
<dbReference type="PANTHER" id="PTHR33164:SF64">
    <property type="entry name" value="TRANSCRIPTIONAL REGULATOR SLYA"/>
    <property type="match status" value="1"/>
</dbReference>
<dbReference type="OrthoDB" id="7359569at2"/>
<evidence type="ECO:0000256" key="1">
    <source>
        <dbReference type="ARBA" id="ARBA00023015"/>
    </source>
</evidence>
<evidence type="ECO:0000256" key="3">
    <source>
        <dbReference type="ARBA" id="ARBA00023163"/>
    </source>
</evidence>
<dbReference type="PROSITE" id="PS50995">
    <property type="entry name" value="HTH_MARR_2"/>
    <property type="match status" value="1"/>
</dbReference>
<name>A0A3S2VS48_9PROT</name>
<dbReference type="InterPro" id="IPR023187">
    <property type="entry name" value="Tscrpt_reg_MarR-type_CS"/>
</dbReference>
<dbReference type="PANTHER" id="PTHR33164">
    <property type="entry name" value="TRANSCRIPTIONAL REGULATOR, MARR FAMILY"/>
    <property type="match status" value="1"/>
</dbReference>
<accession>A0A3S2VS48</accession>
<dbReference type="EMBL" id="SADE01000001">
    <property type="protein sequence ID" value="RVU39231.1"/>
    <property type="molecule type" value="Genomic_DNA"/>
</dbReference>
<dbReference type="RefSeq" id="WP_127764602.1">
    <property type="nucleotide sequence ID" value="NZ_SADE01000001.1"/>
</dbReference>
<keyword evidence="3" id="KW-0804">Transcription</keyword>
<protein>
    <submittedName>
        <fullName evidence="6">MarR family transcriptional regulator</fullName>
    </submittedName>
</protein>
<dbReference type="GO" id="GO:0003700">
    <property type="term" value="F:DNA-binding transcription factor activity"/>
    <property type="evidence" value="ECO:0007669"/>
    <property type="project" value="InterPro"/>
</dbReference>
<evidence type="ECO:0000259" key="5">
    <source>
        <dbReference type="PROSITE" id="PS50995"/>
    </source>
</evidence>
<dbReference type="SMART" id="SM00347">
    <property type="entry name" value="HTH_MARR"/>
    <property type="match status" value="1"/>
</dbReference>
<evidence type="ECO:0000256" key="2">
    <source>
        <dbReference type="ARBA" id="ARBA00023125"/>
    </source>
</evidence>
<evidence type="ECO:0000313" key="6">
    <source>
        <dbReference type="EMBL" id="RVU39231.1"/>
    </source>
</evidence>
<dbReference type="Proteomes" id="UP000287447">
    <property type="component" value="Unassembled WGS sequence"/>
</dbReference>
<feature type="region of interest" description="Disordered" evidence="4">
    <location>
        <begin position="1"/>
        <end position="20"/>
    </location>
</feature>
<feature type="domain" description="HTH marR-type" evidence="5">
    <location>
        <begin position="26"/>
        <end position="164"/>
    </location>
</feature>